<feature type="transmembrane region" description="Helical" evidence="1">
    <location>
        <begin position="12"/>
        <end position="30"/>
    </location>
</feature>
<evidence type="ECO:0000256" key="1">
    <source>
        <dbReference type="SAM" id="Phobius"/>
    </source>
</evidence>
<gene>
    <name evidence="2" type="ORF">GN138_11435</name>
</gene>
<feature type="transmembrane region" description="Helical" evidence="1">
    <location>
        <begin position="353"/>
        <end position="372"/>
    </location>
</feature>
<feature type="transmembrane region" description="Helical" evidence="1">
    <location>
        <begin position="94"/>
        <end position="111"/>
    </location>
</feature>
<dbReference type="EMBL" id="WOWS01000004">
    <property type="protein sequence ID" value="MUU79060.1"/>
    <property type="molecule type" value="Genomic_DNA"/>
</dbReference>
<sequence length="379" mass="44081">MDKTLIVKKGSLLLWFLCLLVGVSAIATNYGSSLRYTKYLIPPVFLLFAFFGIRKLKIYASPLKNLLLFSSLIALNLIVSIISFDLSFRFFEESLLILLPILSVILITTVIKKPVGVILDHLFFVYAIIFIVTNINFFFNVNIINDFILALTTSTLKTESWMAFPFGLFTIFYLIEKRKKRAIISVILFLLAFKRISILGAILGLSIYWFFSIRNKRASNKKNVYYWFIFLNFALLIIVYNFIQGNFDELITNITGISPNWFTQGRLRVYTDTLNHFSSNLLFGNSLGSTNLFLTDNFENISFLHSDILKIIIEMGFISYLVWVFGFFKINLVNKKVIPLLVFMNLLFLSDNVFIYFDTLFIFYLLIIYYSLHPKRYEV</sequence>
<dbReference type="Proteomes" id="UP000478208">
    <property type="component" value="Unassembled WGS sequence"/>
</dbReference>
<dbReference type="AlphaFoldDB" id="A0A6L6U9Q1"/>
<dbReference type="RefSeq" id="WP_157364133.1">
    <property type="nucleotide sequence ID" value="NZ_WOWS01000004.1"/>
</dbReference>
<keyword evidence="1" id="KW-0812">Transmembrane</keyword>
<feature type="transmembrane region" description="Helical" evidence="1">
    <location>
        <begin position="118"/>
        <end position="139"/>
    </location>
</feature>
<proteinExistence type="predicted"/>
<feature type="transmembrane region" description="Helical" evidence="1">
    <location>
        <begin position="36"/>
        <end position="53"/>
    </location>
</feature>
<keyword evidence="1" id="KW-0472">Membrane</keyword>
<feature type="transmembrane region" description="Helical" evidence="1">
    <location>
        <begin position="159"/>
        <end position="175"/>
    </location>
</feature>
<evidence type="ECO:0008006" key="4">
    <source>
        <dbReference type="Google" id="ProtNLM"/>
    </source>
</evidence>
<evidence type="ECO:0000313" key="3">
    <source>
        <dbReference type="Proteomes" id="UP000478208"/>
    </source>
</evidence>
<organism evidence="2 3">
    <name type="scientific">Winogradskyella endarachnes</name>
    <dbReference type="NCBI Taxonomy" id="2681965"/>
    <lineage>
        <taxon>Bacteria</taxon>
        <taxon>Pseudomonadati</taxon>
        <taxon>Bacteroidota</taxon>
        <taxon>Flavobacteriia</taxon>
        <taxon>Flavobacteriales</taxon>
        <taxon>Flavobacteriaceae</taxon>
        <taxon>Winogradskyella</taxon>
    </lineage>
</organism>
<evidence type="ECO:0000313" key="2">
    <source>
        <dbReference type="EMBL" id="MUU79060.1"/>
    </source>
</evidence>
<comment type="caution">
    <text evidence="2">The sequence shown here is derived from an EMBL/GenBank/DDBJ whole genome shotgun (WGS) entry which is preliminary data.</text>
</comment>
<reference evidence="2 3" key="1">
    <citation type="submission" date="2019-12" db="EMBL/GenBank/DDBJ databases">
        <authorList>
            <person name="Li J."/>
        </authorList>
    </citation>
    <scope>NUCLEOTIDE SEQUENCE [LARGE SCALE GENOMIC DNA]</scope>
    <source>
        <strain evidence="2 3">HL2-2</strain>
    </source>
</reference>
<feature type="transmembrane region" description="Helical" evidence="1">
    <location>
        <begin position="187"/>
        <end position="212"/>
    </location>
</feature>
<protein>
    <recommendedName>
        <fullName evidence="4">O-antigen ligase domain-containing protein</fullName>
    </recommendedName>
</protein>
<name>A0A6L6U9Q1_9FLAO</name>
<feature type="transmembrane region" description="Helical" evidence="1">
    <location>
        <begin position="65"/>
        <end position="88"/>
    </location>
</feature>
<feature type="transmembrane region" description="Helical" evidence="1">
    <location>
        <begin position="311"/>
        <end position="333"/>
    </location>
</feature>
<feature type="transmembrane region" description="Helical" evidence="1">
    <location>
        <begin position="224"/>
        <end position="243"/>
    </location>
</feature>
<keyword evidence="3" id="KW-1185">Reference proteome</keyword>
<keyword evidence="1" id="KW-1133">Transmembrane helix</keyword>
<accession>A0A6L6U9Q1</accession>